<feature type="region of interest" description="Disordered" evidence="1">
    <location>
        <begin position="21"/>
        <end position="42"/>
    </location>
</feature>
<proteinExistence type="predicted"/>
<reference evidence="3" key="1">
    <citation type="submission" date="2019-04" db="EMBL/GenBank/DDBJ databases">
        <title>An insight into the mialome of Ixodes scapularis.</title>
        <authorList>
            <person name="Ribeiro J.M."/>
            <person name="Mather T.N."/>
            <person name="Karim S."/>
        </authorList>
    </citation>
    <scope>NUCLEOTIDE SEQUENCE</scope>
</reference>
<dbReference type="EMBL" id="GHJT01001432">
    <property type="protein sequence ID" value="MOY35403.1"/>
    <property type="molecule type" value="Transcribed_RNA"/>
</dbReference>
<feature type="chain" id="PRO_5020028680" evidence="2">
    <location>
        <begin position="23"/>
        <end position="99"/>
    </location>
</feature>
<evidence type="ECO:0000256" key="1">
    <source>
        <dbReference type="SAM" id="MobiDB-lite"/>
    </source>
</evidence>
<feature type="signal peptide" evidence="2">
    <location>
        <begin position="1"/>
        <end position="22"/>
    </location>
</feature>
<organism evidence="3">
    <name type="scientific">Ixodes scapularis</name>
    <name type="common">Black-legged tick</name>
    <name type="synonym">Deer tick</name>
    <dbReference type="NCBI Taxonomy" id="6945"/>
    <lineage>
        <taxon>Eukaryota</taxon>
        <taxon>Metazoa</taxon>
        <taxon>Ecdysozoa</taxon>
        <taxon>Arthropoda</taxon>
        <taxon>Chelicerata</taxon>
        <taxon>Arachnida</taxon>
        <taxon>Acari</taxon>
        <taxon>Parasitiformes</taxon>
        <taxon>Ixodida</taxon>
        <taxon>Ixodoidea</taxon>
        <taxon>Ixodidae</taxon>
        <taxon>Ixodinae</taxon>
        <taxon>Ixodes</taxon>
    </lineage>
</organism>
<name>A0A4D5RDZ8_IXOSC</name>
<sequence length="99" mass="11302">MVARAWPLLLLSTPTNMSVTSAVAKPARPHKYTADKPRVQSNVARARRQAAKSTIVVKSPNTWWAERAAVQRARRQSRAFRKLKVQADRDSKCFERQED</sequence>
<keyword evidence="2" id="KW-0732">Signal</keyword>
<accession>A0A4D5RDZ8</accession>
<evidence type="ECO:0000313" key="3">
    <source>
        <dbReference type="EMBL" id="MOY35403.1"/>
    </source>
</evidence>
<evidence type="ECO:0000256" key="2">
    <source>
        <dbReference type="SAM" id="SignalP"/>
    </source>
</evidence>
<dbReference type="AlphaFoldDB" id="A0A4D5RDZ8"/>
<protein>
    <submittedName>
        <fullName evidence="3">Putative secreted protein</fullName>
    </submittedName>
</protein>